<keyword evidence="1" id="KW-0472">Membrane</keyword>
<dbReference type="Proteomes" id="UP000284333">
    <property type="component" value="Unassembled WGS sequence"/>
</dbReference>
<dbReference type="AlphaFoldDB" id="A0A3S3ZQU3"/>
<proteinExistence type="predicted"/>
<organism evidence="2 3">
    <name type="scientific">Rhodococcus spongiicola</name>
    <dbReference type="NCBI Taxonomy" id="2487352"/>
    <lineage>
        <taxon>Bacteria</taxon>
        <taxon>Bacillati</taxon>
        <taxon>Actinomycetota</taxon>
        <taxon>Actinomycetes</taxon>
        <taxon>Mycobacteriales</taxon>
        <taxon>Nocardiaceae</taxon>
        <taxon>Rhodococcus</taxon>
    </lineage>
</organism>
<dbReference type="OrthoDB" id="4425882at2"/>
<gene>
    <name evidence="2" type="ORF">EF834_01650</name>
</gene>
<dbReference type="EMBL" id="RKLN01000001">
    <property type="protein sequence ID" value="RVW06186.1"/>
    <property type="molecule type" value="Genomic_DNA"/>
</dbReference>
<sequence>MSSTTLTDRYGSTPRRPRSGNWVKWVLTGLVVIAGIGIASIGYSKFAVNEVEGKQIYFDIIDNRTMNIQFTVTREDPSQPAVCIIRTRSKDGSETGRREVYIAPSNESTVEVTAPVHTSHPPAVGDVYGCSLNVPAYLHAG</sequence>
<name>A0A3S3ZQU3_9NOCA</name>
<evidence type="ECO:0000313" key="2">
    <source>
        <dbReference type="EMBL" id="RVW06186.1"/>
    </source>
</evidence>
<dbReference type="InterPro" id="IPR025443">
    <property type="entry name" value="DUF4307"/>
</dbReference>
<accession>A0A3S3ZQU3</accession>
<dbReference type="RefSeq" id="WP_127945051.1">
    <property type="nucleotide sequence ID" value="NZ_RKLN01000001.1"/>
</dbReference>
<evidence type="ECO:0000313" key="3">
    <source>
        <dbReference type="Proteomes" id="UP000284333"/>
    </source>
</evidence>
<keyword evidence="1" id="KW-1133">Transmembrane helix</keyword>
<keyword evidence="3" id="KW-1185">Reference proteome</keyword>
<dbReference type="Pfam" id="PF14155">
    <property type="entry name" value="DUF4307"/>
    <property type="match status" value="1"/>
</dbReference>
<evidence type="ECO:0000256" key="1">
    <source>
        <dbReference type="SAM" id="Phobius"/>
    </source>
</evidence>
<keyword evidence="1" id="KW-0812">Transmembrane</keyword>
<reference evidence="2 3" key="1">
    <citation type="submission" date="2018-11" db="EMBL/GenBank/DDBJ databases">
        <title>Rhodococcus spongicola sp. nov. and Rhodococcus xishaensis sp. nov. from marine sponges.</title>
        <authorList>
            <person name="Li L."/>
            <person name="Lin H.W."/>
        </authorList>
    </citation>
    <scope>NUCLEOTIDE SEQUENCE [LARGE SCALE GENOMIC DNA]</scope>
    <source>
        <strain evidence="2 3">LHW50502</strain>
    </source>
</reference>
<protein>
    <submittedName>
        <fullName evidence="2">DUF4307 domain-containing protein</fullName>
    </submittedName>
</protein>
<comment type="caution">
    <text evidence="2">The sequence shown here is derived from an EMBL/GenBank/DDBJ whole genome shotgun (WGS) entry which is preliminary data.</text>
</comment>
<feature type="transmembrane region" description="Helical" evidence="1">
    <location>
        <begin position="22"/>
        <end position="44"/>
    </location>
</feature>